<evidence type="ECO:0000256" key="2">
    <source>
        <dbReference type="ARBA" id="ARBA00022475"/>
    </source>
</evidence>
<comment type="subcellular location">
    <subcellularLocation>
        <location evidence="1">Cell membrane</location>
        <topology evidence="1">Multi-pass membrane protein</topology>
    </subcellularLocation>
</comment>
<feature type="transmembrane region" description="Helical" evidence="6">
    <location>
        <begin position="151"/>
        <end position="175"/>
    </location>
</feature>
<dbReference type="AlphaFoldDB" id="N0BN04"/>
<dbReference type="GO" id="GO:0005886">
    <property type="term" value="C:plasma membrane"/>
    <property type="evidence" value="ECO:0007669"/>
    <property type="project" value="UniProtKB-SubCell"/>
</dbReference>
<feature type="transmembrane region" description="Helical" evidence="6">
    <location>
        <begin position="40"/>
        <end position="59"/>
    </location>
</feature>
<feature type="transmembrane region" description="Helical" evidence="6">
    <location>
        <begin position="270"/>
        <end position="290"/>
    </location>
</feature>
<sequence length="321" mass="35991">MNMIRNLTKRLVQLLIGLIILYVIYSRVNFSLTSIKKVDVAGIVFASLCYMTLNLLLSFRLKVLVNGMGCSIDYSKALQSHFGGMLLSEFTPGRSGYLSTPFFIKKLGGCNLNVGMAGILVPQAVEFLIKIFGSILALLLIFHHTEKFKELVAVSAISLLFIFVISVILLLASWYNRGPSRIRLPKRLRFMANFLLRYSEHSAKTKDMFWFILVTGLLGWVITSLQWYFVGKSLALDLNFYVYLLIQPLISSLMFLPITPAGLGLMEGGAVTAFYLLGVDASTALLYSLLVRTTNIFGDIPGIYTLLKFPEILKGRERKKN</sequence>
<keyword evidence="4 6" id="KW-1133">Transmembrane helix</keyword>
<dbReference type="PANTHER" id="PTHR40277:SF1">
    <property type="entry name" value="BLL5419 PROTEIN"/>
    <property type="match status" value="1"/>
</dbReference>
<dbReference type="OrthoDB" id="147809at2157"/>
<evidence type="ECO:0000256" key="1">
    <source>
        <dbReference type="ARBA" id="ARBA00004651"/>
    </source>
</evidence>
<reference evidence="7 8" key="1">
    <citation type="journal article" date="2013" name="Genome Announc.">
        <title>Complete Genome Sequence of the Thermophilic and Facultatively Chemolithoautotrophic Sulfate Reducer Archaeoglobus sulfaticallidus Strain PM70-1T.</title>
        <authorList>
            <person name="Stokke R."/>
            <person name="Hocking W.P."/>
            <person name="Steinsbu B.O."/>
            <person name="Steen I.H."/>
        </authorList>
    </citation>
    <scope>NUCLEOTIDE SEQUENCE [LARGE SCALE GENOMIC DNA]</scope>
    <source>
        <strain evidence="7">PM70-1</strain>
    </source>
</reference>
<dbReference type="InterPro" id="IPR022791">
    <property type="entry name" value="L-PG_synthase/AglD"/>
</dbReference>
<dbReference type="GeneID" id="15393333"/>
<evidence type="ECO:0000313" key="7">
    <source>
        <dbReference type="EMBL" id="AGK61670.1"/>
    </source>
</evidence>
<evidence type="ECO:0000256" key="6">
    <source>
        <dbReference type="SAM" id="Phobius"/>
    </source>
</evidence>
<evidence type="ECO:0000256" key="4">
    <source>
        <dbReference type="ARBA" id="ARBA00022989"/>
    </source>
</evidence>
<feature type="transmembrane region" description="Helical" evidence="6">
    <location>
        <begin position="208"/>
        <end position="228"/>
    </location>
</feature>
<feature type="transmembrane region" description="Helical" evidence="6">
    <location>
        <begin position="127"/>
        <end position="145"/>
    </location>
</feature>
<evidence type="ECO:0000313" key="8">
    <source>
        <dbReference type="Proteomes" id="UP000013307"/>
    </source>
</evidence>
<accession>N0BN04</accession>
<keyword evidence="3 6" id="KW-0812">Transmembrane</keyword>
<dbReference type="EMBL" id="CP005290">
    <property type="protein sequence ID" value="AGK61670.1"/>
    <property type="molecule type" value="Genomic_DNA"/>
</dbReference>
<dbReference type="HOGENOM" id="CLU_864948_0_0_2"/>
<keyword evidence="2" id="KW-1003">Cell membrane</keyword>
<organism evidence="7 8">
    <name type="scientific">Archaeoglobus sulfaticallidus PM70-1</name>
    <dbReference type="NCBI Taxonomy" id="387631"/>
    <lineage>
        <taxon>Archaea</taxon>
        <taxon>Methanobacteriati</taxon>
        <taxon>Methanobacteriota</taxon>
        <taxon>Archaeoglobi</taxon>
        <taxon>Archaeoglobales</taxon>
        <taxon>Archaeoglobaceae</taxon>
        <taxon>Archaeoglobus</taxon>
    </lineage>
</organism>
<dbReference type="NCBIfam" id="TIGR00374">
    <property type="entry name" value="flippase-like domain"/>
    <property type="match status" value="1"/>
</dbReference>
<keyword evidence="8" id="KW-1185">Reference proteome</keyword>
<dbReference type="Proteomes" id="UP000013307">
    <property type="component" value="Chromosome"/>
</dbReference>
<dbReference type="STRING" id="387631.Asulf_01698"/>
<feature type="transmembrane region" description="Helical" evidence="6">
    <location>
        <begin position="12"/>
        <end position="28"/>
    </location>
</feature>
<dbReference type="Pfam" id="PF03706">
    <property type="entry name" value="LPG_synthase_TM"/>
    <property type="match status" value="1"/>
</dbReference>
<evidence type="ECO:0000256" key="5">
    <source>
        <dbReference type="ARBA" id="ARBA00023136"/>
    </source>
</evidence>
<dbReference type="eggNOG" id="arCOG00899">
    <property type="taxonomic scope" value="Archaea"/>
</dbReference>
<dbReference type="PANTHER" id="PTHR40277">
    <property type="entry name" value="BLL5419 PROTEIN"/>
    <property type="match status" value="1"/>
</dbReference>
<name>N0BN04_9EURY</name>
<feature type="transmembrane region" description="Helical" evidence="6">
    <location>
        <begin position="240"/>
        <end position="258"/>
    </location>
</feature>
<gene>
    <name evidence="7" type="ORF">Asulf_01698</name>
</gene>
<protein>
    <submittedName>
        <fullName evidence="7">Uncharacterized protein</fullName>
    </submittedName>
</protein>
<evidence type="ECO:0000256" key="3">
    <source>
        <dbReference type="ARBA" id="ARBA00022692"/>
    </source>
</evidence>
<keyword evidence="5 6" id="KW-0472">Membrane</keyword>
<proteinExistence type="predicted"/>
<dbReference type="RefSeq" id="WP_015591268.1">
    <property type="nucleotide sequence ID" value="NC_021169.1"/>
</dbReference>
<dbReference type="KEGG" id="ast:Asulf_01698"/>